<feature type="compositionally biased region" description="Low complexity" evidence="1">
    <location>
        <begin position="233"/>
        <end position="256"/>
    </location>
</feature>
<name>A0ABW2XI51_9ACTN</name>
<evidence type="ECO:0000256" key="1">
    <source>
        <dbReference type="SAM" id="MobiDB-lite"/>
    </source>
</evidence>
<accession>A0ABW2XI51</accession>
<feature type="compositionally biased region" description="Low complexity" evidence="1">
    <location>
        <begin position="52"/>
        <end position="61"/>
    </location>
</feature>
<sequence length="348" mass="36652">MKGQHHLHCNRGGPSGDPRRRGPLDPEPFVSMIEAMPLPPVPGEEPDHPDPVADAAADPAPGEGGSGEGGTTVPPADGQGLPEPDADGLSAAEPDTDGRDAEGHGTDGGHGLPDTVQAIIDRLFGVGLGLHGVLAFPEVNGSTRAADQLKASVEDLDRAIKNLWLIVPDAPEAAPPDDPLPDQDRPVQQRPAQERPAQDRVAQDRPVRDVGAPGGQQQGRGSPDPVPPRRPSPEVLVPSRRSRAITAGERAAQAGARAAELARRLSEGLGGDGRPATPPGASTHRVKEAKRHYHASLLRSATAHDQMARLYDEKVRLGFGDLSDGLAKADRHRSSAVWCRTTAQQIRF</sequence>
<feature type="compositionally biased region" description="Basic and acidic residues" evidence="1">
    <location>
        <begin position="182"/>
        <end position="208"/>
    </location>
</feature>
<proteinExistence type="predicted"/>
<feature type="compositionally biased region" description="Basic and acidic residues" evidence="1">
    <location>
        <begin position="96"/>
        <end position="107"/>
    </location>
</feature>
<gene>
    <name evidence="2" type="ORF">ACFQZM_07825</name>
</gene>
<reference evidence="3" key="1">
    <citation type="journal article" date="2019" name="Int. J. Syst. Evol. Microbiol.">
        <title>The Global Catalogue of Microorganisms (GCM) 10K type strain sequencing project: providing services to taxonomists for standard genome sequencing and annotation.</title>
        <authorList>
            <consortium name="The Broad Institute Genomics Platform"/>
            <consortium name="The Broad Institute Genome Sequencing Center for Infectious Disease"/>
            <person name="Wu L."/>
            <person name="Ma J."/>
        </authorList>
    </citation>
    <scope>NUCLEOTIDE SEQUENCE [LARGE SCALE GENOMIC DNA]</scope>
    <source>
        <strain evidence="3">JCM 9371</strain>
    </source>
</reference>
<dbReference type="Proteomes" id="UP001597063">
    <property type="component" value="Unassembled WGS sequence"/>
</dbReference>
<protein>
    <submittedName>
        <fullName evidence="2">Uncharacterized protein</fullName>
    </submittedName>
</protein>
<evidence type="ECO:0000313" key="2">
    <source>
        <dbReference type="EMBL" id="MFD0684397.1"/>
    </source>
</evidence>
<organism evidence="2 3">
    <name type="scientific">Actinomadura fibrosa</name>
    <dbReference type="NCBI Taxonomy" id="111802"/>
    <lineage>
        <taxon>Bacteria</taxon>
        <taxon>Bacillati</taxon>
        <taxon>Actinomycetota</taxon>
        <taxon>Actinomycetes</taxon>
        <taxon>Streptosporangiales</taxon>
        <taxon>Thermomonosporaceae</taxon>
        <taxon>Actinomadura</taxon>
    </lineage>
</organism>
<evidence type="ECO:0000313" key="3">
    <source>
        <dbReference type="Proteomes" id="UP001597063"/>
    </source>
</evidence>
<comment type="caution">
    <text evidence="2">The sequence shown here is derived from an EMBL/GenBank/DDBJ whole genome shotgun (WGS) entry which is preliminary data.</text>
</comment>
<dbReference type="RefSeq" id="WP_378322278.1">
    <property type="nucleotide sequence ID" value="NZ_JBHTGP010000003.1"/>
</dbReference>
<feature type="region of interest" description="Disordered" evidence="1">
    <location>
        <begin position="169"/>
        <end position="256"/>
    </location>
</feature>
<dbReference type="EMBL" id="JBHTGP010000003">
    <property type="protein sequence ID" value="MFD0684397.1"/>
    <property type="molecule type" value="Genomic_DNA"/>
</dbReference>
<keyword evidence="3" id="KW-1185">Reference proteome</keyword>
<feature type="region of interest" description="Disordered" evidence="1">
    <location>
        <begin position="1"/>
        <end position="113"/>
    </location>
</feature>